<evidence type="ECO:0000256" key="1">
    <source>
        <dbReference type="ARBA" id="ARBA00010815"/>
    </source>
</evidence>
<dbReference type="PANTHER" id="PTHR43667:SF1">
    <property type="entry name" value="CYCLOPROPANE-FATTY-ACYL-PHOSPHOLIPID SYNTHASE"/>
    <property type="match status" value="1"/>
</dbReference>
<dbReference type="Gene3D" id="3.40.50.150">
    <property type="entry name" value="Vaccinia Virus protein VP39"/>
    <property type="match status" value="1"/>
</dbReference>
<dbReference type="EC" id="2.1.1.-" evidence="8"/>
<organism evidence="8 9">
    <name type="scientific">Camelimonas abortus</name>
    <dbReference type="NCBI Taxonomy" id="1017184"/>
    <lineage>
        <taxon>Bacteria</taxon>
        <taxon>Pseudomonadati</taxon>
        <taxon>Pseudomonadota</taxon>
        <taxon>Alphaproteobacteria</taxon>
        <taxon>Hyphomicrobiales</taxon>
        <taxon>Chelatococcaceae</taxon>
        <taxon>Camelimonas</taxon>
    </lineage>
</organism>
<reference evidence="9" key="1">
    <citation type="journal article" date="2019" name="Int. J. Syst. Evol. Microbiol.">
        <title>The Global Catalogue of Microorganisms (GCM) 10K type strain sequencing project: providing services to taxonomists for standard genome sequencing and annotation.</title>
        <authorList>
            <consortium name="The Broad Institute Genomics Platform"/>
            <consortium name="The Broad Institute Genome Sequencing Center for Infectious Disease"/>
            <person name="Wu L."/>
            <person name="Ma J."/>
        </authorList>
    </citation>
    <scope>NUCLEOTIDE SEQUENCE [LARGE SCALE GENOMIC DNA]</scope>
    <source>
        <strain evidence="9">CCM 7941</strain>
    </source>
</reference>
<feature type="compositionally biased region" description="Basic and acidic residues" evidence="6">
    <location>
        <begin position="428"/>
        <end position="441"/>
    </location>
</feature>
<comment type="caution">
    <text evidence="8">The sequence shown here is derived from an EMBL/GenBank/DDBJ whole genome shotgun (WGS) entry which is preliminary data.</text>
</comment>
<sequence length="489" mass="53933">MDYLTLLLKSLVKTGNLTIIRDDGAQTKWGDGQGAPVTLRVSESMSRPSLLVDADLMIGEGYMNGDIDIVEGDVYDLLELGAKNLWASGRTPPTELLAKTWRRAIRRVQQFNPVGASRRQVAHHYDLSAALFDNFLDPDRQYSCAYFLREDDDIALAQAQKKRHLAAKLLLEPGQKVLDIGCGWGGLALYLSRAADVSVEGITLSDEQLVVARERAQESGLADKVRFRHCDYRNERGRYDRIVSVGMFEHVGINHYDAFFRKVRDLLTDDGVAVLHSIGRSDGPGATNSWIQKYIFPGGYSPALSEVLPAIERAGLIVTDVEILRLHYAETLRAWRRRFNENRDRIRALYDEKFCRMWEFYLAGSEVTFRYGGHMVFQIQMARKVDTVPLTRDYMFEAEKRLPLFPEGVARPRPAPLPEVPAAAPAPEPHREPQKEPEKTPAQEPAPAAASGAAATSAAAAATAPAAGASAGNAAPGSAANDRSSIAAE</sequence>
<evidence type="ECO:0000256" key="4">
    <source>
        <dbReference type="ARBA" id="ARBA00022691"/>
    </source>
</evidence>
<dbReference type="RefSeq" id="WP_376831204.1">
    <property type="nucleotide sequence ID" value="NZ_JBHLWR010000006.1"/>
</dbReference>
<evidence type="ECO:0000256" key="6">
    <source>
        <dbReference type="SAM" id="MobiDB-lite"/>
    </source>
</evidence>
<comment type="similarity">
    <text evidence="1">Belongs to the CFA/CMAS family.</text>
</comment>
<dbReference type="Proteomes" id="UP001595536">
    <property type="component" value="Unassembled WGS sequence"/>
</dbReference>
<feature type="compositionally biased region" description="Low complexity" evidence="6">
    <location>
        <begin position="445"/>
        <end position="481"/>
    </location>
</feature>
<keyword evidence="4" id="KW-0949">S-adenosyl-L-methionine</keyword>
<keyword evidence="5" id="KW-0443">Lipid metabolism</keyword>
<dbReference type="InterPro" id="IPR050723">
    <property type="entry name" value="CFA/CMAS"/>
</dbReference>
<dbReference type="SUPFAM" id="SSF53335">
    <property type="entry name" value="S-adenosyl-L-methionine-dependent methyltransferases"/>
    <property type="match status" value="1"/>
</dbReference>
<dbReference type="Pfam" id="PF02353">
    <property type="entry name" value="CMAS"/>
    <property type="match status" value="1"/>
</dbReference>
<accession>A0ABV7LG44</accession>
<dbReference type="PANTHER" id="PTHR43667">
    <property type="entry name" value="CYCLOPROPANE-FATTY-ACYL-PHOSPHOLIPID SYNTHASE"/>
    <property type="match status" value="1"/>
</dbReference>
<keyword evidence="2 8" id="KW-0489">Methyltransferase</keyword>
<feature type="domain" description="DUF7884" evidence="7">
    <location>
        <begin position="20"/>
        <end position="81"/>
    </location>
</feature>
<gene>
    <name evidence="8" type="ORF">ACFOEX_10430</name>
</gene>
<evidence type="ECO:0000256" key="2">
    <source>
        <dbReference type="ARBA" id="ARBA00022603"/>
    </source>
</evidence>
<dbReference type="EMBL" id="JBHRUV010000054">
    <property type="protein sequence ID" value="MFC3266767.1"/>
    <property type="molecule type" value="Genomic_DNA"/>
</dbReference>
<dbReference type="InterPro" id="IPR029063">
    <property type="entry name" value="SAM-dependent_MTases_sf"/>
</dbReference>
<dbReference type="Pfam" id="PF25371">
    <property type="entry name" value="DUF7884"/>
    <property type="match status" value="1"/>
</dbReference>
<feature type="region of interest" description="Disordered" evidence="6">
    <location>
        <begin position="407"/>
        <end position="489"/>
    </location>
</feature>
<dbReference type="GO" id="GO:0032259">
    <property type="term" value="P:methylation"/>
    <property type="evidence" value="ECO:0007669"/>
    <property type="project" value="UniProtKB-KW"/>
</dbReference>
<proteinExistence type="inferred from homology"/>
<dbReference type="CDD" id="cd02440">
    <property type="entry name" value="AdoMet_MTases"/>
    <property type="match status" value="1"/>
</dbReference>
<name>A0ABV7LG44_9HYPH</name>
<evidence type="ECO:0000313" key="9">
    <source>
        <dbReference type="Proteomes" id="UP001595536"/>
    </source>
</evidence>
<evidence type="ECO:0000256" key="5">
    <source>
        <dbReference type="ARBA" id="ARBA00023098"/>
    </source>
</evidence>
<evidence type="ECO:0000313" key="8">
    <source>
        <dbReference type="EMBL" id="MFC3266767.1"/>
    </source>
</evidence>
<keyword evidence="3 8" id="KW-0808">Transferase</keyword>
<evidence type="ECO:0000256" key="3">
    <source>
        <dbReference type="ARBA" id="ARBA00022679"/>
    </source>
</evidence>
<dbReference type="GO" id="GO:0008168">
    <property type="term" value="F:methyltransferase activity"/>
    <property type="evidence" value="ECO:0007669"/>
    <property type="project" value="UniProtKB-KW"/>
</dbReference>
<dbReference type="InterPro" id="IPR057206">
    <property type="entry name" value="DUF7884"/>
</dbReference>
<keyword evidence="9" id="KW-1185">Reference proteome</keyword>
<feature type="compositionally biased region" description="Pro residues" evidence="6">
    <location>
        <begin position="413"/>
        <end position="427"/>
    </location>
</feature>
<protein>
    <submittedName>
        <fullName evidence="8">Class I SAM-dependent methyltransferase</fullName>
        <ecNumber evidence="8">2.1.1.-</ecNumber>
    </submittedName>
</protein>
<evidence type="ECO:0000259" key="7">
    <source>
        <dbReference type="Pfam" id="PF25371"/>
    </source>
</evidence>